<accession>A0ABT3X2U2</accession>
<evidence type="ECO:0000313" key="2">
    <source>
        <dbReference type="Proteomes" id="UP001208017"/>
    </source>
</evidence>
<protein>
    <submittedName>
        <fullName evidence="1">Uncharacterized protein</fullName>
    </submittedName>
</protein>
<gene>
    <name evidence="1" type="ORF">OS242_12485</name>
</gene>
<comment type="caution">
    <text evidence="1">The sequence shown here is derived from an EMBL/GenBank/DDBJ whole genome shotgun (WGS) entry which is preliminary data.</text>
</comment>
<reference evidence="1 2" key="1">
    <citation type="submission" date="2022-11" db="EMBL/GenBank/DDBJ databases">
        <title>Study of microbial diversity in lake waters.</title>
        <authorList>
            <person name="Zhang J."/>
        </authorList>
    </citation>
    <scope>NUCLEOTIDE SEQUENCE [LARGE SCALE GENOMIC DNA]</scope>
    <source>
        <strain evidence="1 2">DT12</strain>
    </source>
</reference>
<proteinExistence type="predicted"/>
<sequence>MDTVAGKTQPEIVEFIRSAVARIESRFQDVQGLALTESDLKCMLYMELSEFMGDLMPLHAELNWYDVEAKLRMKPDLTIVDPAGLTITENGTLRLPHKGCQFEGPTVIVDIKYIRSKGVQKRYLESIRKDMTKMKELAARHDDLRPIMVVFNKTHNGYEKIESLMSEFEQERSVEWIYATSDMK</sequence>
<name>A0ABT3X2U2_9BACL</name>
<dbReference type="Proteomes" id="UP001208017">
    <property type="component" value="Unassembled WGS sequence"/>
</dbReference>
<dbReference type="RefSeq" id="WP_267152029.1">
    <property type="nucleotide sequence ID" value="NZ_JAPMLT010000007.1"/>
</dbReference>
<dbReference type="EMBL" id="JAPMLT010000007">
    <property type="protein sequence ID" value="MCX7570776.1"/>
    <property type="molecule type" value="Genomic_DNA"/>
</dbReference>
<keyword evidence="2" id="KW-1185">Reference proteome</keyword>
<evidence type="ECO:0000313" key="1">
    <source>
        <dbReference type="EMBL" id="MCX7570776.1"/>
    </source>
</evidence>
<organism evidence="1 2">
    <name type="scientific">Tumebacillus lacus</name>
    <dbReference type="NCBI Taxonomy" id="2995335"/>
    <lineage>
        <taxon>Bacteria</taxon>
        <taxon>Bacillati</taxon>
        <taxon>Bacillota</taxon>
        <taxon>Bacilli</taxon>
        <taxon>Bacillales</taxon>
        <taxon>Alicyclobacillaceae</taxon>
        <taxon>Tumebacillus</taxon>
    </lineage>
</organism>